<dbReference type="RefSeq" id="WP_057641969.1">
    <property type="nucleotide sequence ID" value="NZ_LDJP01000095.1"/>
</dbReference>
<dbReference type="Proteomes" id="UP000050940">
    <property type="component" value="Unassembled WGS sequence"/>
</dbReference>
<organism evidence="2 3">
    <name type="scientific">Stenotrophomonas daejeonensis</name>
    <dbReference type="NCBI Taxonomy" id="659018"/>
    <lineage>
        <taxon>Bacteria</taxon>
        <taxon>Pseudomonadati</taxon>
        <taxon>Pseudomonadota</taxon>
        <taxon>Gammaproteobacteria</taxon>
        <taxon>Lysobacterales</taxon>
        <taxon>Lysobacteraceae</taxon>
        <taxon>Stenotrophomonas</taxon>
    </lineage>
</organism>
<dbReference type="AlphaFoldDB" id="A0A0R0DXG3"/>
<dbReference type="OrthoDB" id="9034933at2"/>
<gene>
    <name evidence="2" type="ORF">ABB34_13885</name>
</gene>
<dbReference type="EMBL" id="LDJP01000095">
    <property type="protein sequence ID" value="KRG82099.1"/>
    <property type="molecule type" value="Genomic_DNA"/>
</dbReference>
<keyword evidence="3" id="KW-1185">Reference proteome</keyword>
<reference evidence="2 3" key="1">
    <citation type="submission" date="2015-05" db="EMBL/GenBank/DDBJ databases">
        <title>Genome sequencing and analysis of members of genus Stenotrophomonas.</title>
        <authorList>
            <person name="Patil P.P."/>
            <person name="Midha S."/>
            <person name="Patil P.B."/>
        </authorList>
    </citation>
    <scope>NUCLEOTIDE SEQUENCE [LARGE SCALE GENOMIC DNA]</scope>
    <source>
        <strain evidence="2 3">JCM 16244</strain>
    </source>
</reference>
<keyword evidence="1" id="KW-0812">Transmembrane</keyword>
<sequence>MRQRERGSAQVGVWVVTGLVALVLVGTAWAVPRYRVYAQELRGKAALVEAESNRRIAVLEAEAARDAAVALAAAEIERAKGVAEANRIIGDSLKGNEGYLRYLYIDALKTTPNQTIYIPTEAGLPILEAQRKALPAQ</sequence>
<proteinExistence type="predicted"/>
<name>A0A0R0DXG3_9GAMM</name>
<comment type="caution">
    <text evidence="2">The sequence shown here is derived from an EMBL/GenBank/DDBJ whole genome shotgun (WGS) entry which is preliminary data.</text>
</comment>
<accession>A0A0R0DXG3</accession>
<keyword evidence="1" id="KW-1133">Transmembrane helix</keyword>
<protein>
    <recommendedName>
        <fullName evidence="4">Membrane protease subunit</fullName>
    </recommendedName>
</protein>
<dbReference type="PATRIC" id="fig|659018.3.peg.3011"/>
<evidence type="ECO:0008006" key="4">
    <source>
        <dbReference type="Google" id="ProtNLM"/>
    </source>
</evidence>
<feature type="transmembrane region" description="Helical" evidence="1">
    <location>
        <begin position="12"/>
        <end position="31"/>
    </location>
</feature>
<evidence type="ECO:0000313" key="3">
    <source>
        <dbReference type="Proteomes" id="UP000050940"/>
    </source>
</evidence>
<keyword evidence="1" id="KW-0472">Membrane</keyword>
<evidence type="ECO:0000313" key="2">
    <source>
        <dbReference type="EMBL" id="KRG82099.1"/>
    </source>
</evidence>
<evidence type="ECO:0000256" key="1">
    <source>
        <dbReference type="SAM" id="Phobius"/>
    </source>
</evidence>